<name>A0A6G7LNS2_9GAMM</name>
<protein>
    <recommendedName>
        <fullName evidence="4">Exonuclease SbcC</fullName>
    </recommendedName>
</protein>
<dbReference type="Proteomes" id="UP000502117">
    <property type="component" value="Chromosome"/>
</dbReference>
<keyword evidence="1" id="KW-0175">Coiled coil</keyword>
<dbReference type="RefSeq" id="WP_165564507.1">
    <property type="nucleotide sequence ID" value="NZ_CP045857.1"/>
</dbReference>
<evidence type="ECO:0000313" key="2">
    <source>
        <dbReference type="EMBL" id="QIJ03437.1"/>
    </source>
</evidence>
<feature type="coiled-coil region" evidence="1">
    <location>
        <begin position="43"/>
        <end position="146"/>
    </location>
</feature>
<sequence>MKLIHLKQKRVASDNLMDLANGPLFNRNVEVQKFVYGVHDDQLAQLNEEIKKEAEAFKALSSKAKSIDEFLSATNSKVNSGEDVVKLKVELEAVDEEIRLLKTNSKIASSTSDDFSVEIKVLAESIQELENKRYAKKAKLSDYKRLKASYEKDLSCIKDSLILRNSLSIHELTQKEVSCPTCSGAIKLDDEVLTNEQLEFEQRSIKNRLSGCSKAIDKIKSDLNLLDKNITERKDLLSKVRYDFEQNNLESLSPIIEMVSRAEAVRRSLSGRLVELERNSKLVQKLEDIYSRIRSKEIHIGKLKTDFKRVESQLVSTDDIIEKLSVHYKKLMNDSKLTRIYGSSIDKKFMPNFRERTYSKISSGGVRTLMSVYLYISRLKYLLENGGYLPTTLLLDTPGQNIGKYSREDGDDSSLSDPAIYEQIYKSMVDLNEVASKERYQIIVVDNDLATSLREGDYFLVKRFDKTEKYGEKGLISDANLADKA</sequence>
<gene>
    <name evidence="2" type="ORF">GII14_04075</name>
</gene>
<dbReference type="EMBL" id="CP045857">
    <property type="protein sequence ID" value="QIJ03437.1"/>
    <property type="molecule type" value="Genomic_DNA"/>
</dbReference>
<dbReference type="KEGG" id="schk:GII14_04075"/>
<evidence type="ECO:0000256" key="1">
    <source>
        <dbReference type="SAM" id="Coils"/>
    </source>
</evidence>
<evidence type="ECO:0000313" key="3">
    <source>
        <dbReference type="Proteomes" id="UP000502117"/>
    </source>
</evidence>
<organism evidence="2 3">
    <name type="scientific">Shewanella chilikensis</name>
    <dbReference type="NCBI Taxonomy" id="558541"/>
    <lineage>
        <taxon>Bacteria</taxon>
        <taxon>Pseudomonadati</taxon>
        <taxon>Pseudomonadota</taxon>
        <taxon>Gammaproteobacteria</taxon>
        <taxon>Alteromonadales</taxon>
        <taxon>Shewanellaceae</taxon>
        <taxon>Shewanella</taxon>
    </lineage>
</organism>
<accession>A0A6G7LNS2</accession>
<proteinExistence type="predicted"/>
<reference evidence="2 3" key="1">
    <citation type="submission" date="2019-11" db="EMBL/GenBank/DDBJ databases">
        <title>Complete Genome Sequence of Shewanella chilikensis Strain DC57, Isolated from Corroded Seal Rings at a floating production facility in Australia.</title>
        <authorList>
            <person name="Salgar-Chaparro S.J."/>
            <person name="Castillo-Villamizar G.A."/>
            <person name="Poehlein A."/>
            <person name="Daniel R."/>
            <person name="Machuca L."/>
        </authorList>
    </citation>
    <scope>NUCLEOTIDE SEQUENCE [LARGE SCALE GENOMIC DNA]</scope>
    <source>
        <strain evidence="2 3">DC57</strain>
    </source>
</reference>
<evidence type="ECO:0008006" key="4">
    <source>
        <dbReference type="Google" id="ProtNLM"/>
    </source>
</evidence>
<dbReference type="AlphaFoldDB" id="A0A6G7LNS2"/>